<comment type="cofactor">
    <cofactor evidence="1">
        <name>FAD</name>
        <dbReference type="ChEBI" id="CHEBI:57692"/>
    </cofactor>
</comment>
<feature type="chain" id="PRO_5041373044" description="FAD-binding domain-containing protein" evidence="6">
    <location>
        <begin position="22"/>
        <end position="315"/>
    </location>
</feature>
<dbReference type="InterPro" id="IPR036188">
    <property type="entry name" value="FAD/NAD-bd_sf"/>
</dbReference>
<keyword evidence="3" id="KW-0274">FAD</keyword>
<dbReference type="Proteomes" id="UP001174694">
    <property type="component" value="Unassembled WGS sequence"/>
</dbReference>
<keyword evidence="5" id="KW-0503">Monooxygenase</keyword>
<dbReference type="EMBL" id="JANBVO010000017">
    <property type="protein sequence ID" value="KAJ9144158.1"/>
    <property type="molecule type" value="Genomic_DNA"/>
</dbReference>
<dbReference type="SUPFAM" id="SSF51905">
    <property type="entry name" value="FAD/NAD(P)-binding domain"/>
    <property type="match status" value="1"/>
</dbReference>
<gene>
    <name evidence="8" type="ORF">NKR23_g6076</name>
</gene>
<protein>
    <recommendedName>
        <fullName evidence="7">FAD-binding domain-containing protein</fullName>
    </recommendedName>
</protein>
<name>A0AA38RDR7_9PEZI</name>
<evidence type="ECO:0000256" key="1">
    <source>
        <dbReference type="ARBA" id="ARBA00001974"/>
    </source>
</evidence>
<dbReference type="InterPro" id="IPR002938">
    <property type="entry name" value="FAD-bd"/>
</dbReference>
<reference evidence="8" key="1">
    <citation type="submission" date="2022-07" db="EMBL/GenBank/DDBJ databases">
        <title>Fungi with potential for degradation of polypropylene.</title>
        <authorList>
            <person name="Gostincar C."/>
        </authorList>
    </citation>
    <scope>NUCLEOTIDE SEQUENCE</scope>
    <source>
        <strain evidence="8">EXF-13308</strain>
    </source>
</reference>
<keyword evidence="9" id="KW-1185">Reference proteome</keyword>
<dbReference type="PANTHER" id="PTHR47178">
    <property type="entry name" value="MONOOXYGENASE, FAD-BINDING"/>
    <property type="match status" value="1"/>
</dbReference>
<evidence type="ECO:0000313" key="8">
    <source>
        <dbReference type="EMBL" id="KAJ9144158.1"/>
    </source>
</evidence>
<dbReference type="GO" id="GO:0004497">
    <property type="term" value="F:monooxygenase activity"/>
    <property type="evidence" value="ECO:0007669"/>
    <property type="project" value="UniProtKB-KW"/>
</dbReference>
<feature type="domain" description="FAD-binding" evidence="7">
    <location>
        <begin position="204"/>
        <end position="267"/>
    </location>
</feature>
<keyword evidence="4" id="KW-0560">Oxidoreductase</keyword>
<comment type="caution">
    <text evidence="8">The sequence shown here is derived from an EMBL/GenBank/DDBJ whole genome shotgun (WGS) entry which is preliminary data.</text>
</comment>
<evidence type="ECO:0000259" key="7">
    <source>
        <dbReference type="Pfam" id="PF01494"/>
    </source>
</evidence>
<dbReference type="Pfam" id="PF01494">
    <property type="entry name" value="FAD_binding_3"/>
    <property type="match status" value="1"/>
</dbReference>
<dbReference type="PANTHER" id="PTHR47178:SF3">
    <property type="entry name" value="FAD-BINDING DOMAIN-CONTAINING PROTEIN"/>
    <property type="match status" value="1"/>
</dbReference>
<dbReference type="AlphaFoldDB" id="A0AA38RDR7"/>
<evidence type="ECO:0000256" key="5">
    <source>
        <dbReference type="ARBA" id="ARBA00023033"/>
    </source>
</evidence>
<accession>A0AA38RDR7</accession>
<evidence type="ECO:0000256" key="2">
    <source>
        <dbReference type="ARBA" id="ARBA00022630"/>
    </source>
</evidence>
<sequence>MGCVKSFFIIIGASITRLSLAHGLSNQGIPSEIFEKRGPGAPQRDWGITVHWAVEFLDLYPEGMEERLRSALVIQRKNQKHKIEGVPVNYNKTLESINELHEGVEAVFADGSRVTGSRRRWKPLTGFILNNFWMQFDAEKAQNLKDRLGNFMDIAPEEDSSVKRFELVKEVGKTFVEPFSTAIEWMPEGTYISPDRYGIWETKKWDHREGRIILAGDSAHSMTAHRAQGLNHSLQDVLNIVHGLEDIQAGKTSFRDFVDRYVDEVIARRADKVRMSLQQGLAVHNWGKNKDMPILRIGTTPRHMEQSVVPLTSEG</sequence>
<evidence type="ECO:0000256" key="3">
    <source>
        <dbReference type="ARBA" id="ARBA00022827"/>
    </source>
</evidence>
<dbReference type="Gene3D" id="3.50.50.60">
    <property type="entry name" value="FAD/NAD(P)-binding domain"/>
    <property type="match status" value="2"/>
</dbReference>
<keyword evidence="2" id="KW-0285">Flavoprotein</keyword>
<keyword evidence="6" id="KW-0732">Signal</keyword>
<feature type="signal peptide" evidence="6">
    <location>
        <begin position="1"/>
        <end position="21"/>
    </location>
</feature>
<organism evidence="8 9">
    <name type="scientific">Pleurostoma richardsiae</name>
    <dbReference type="NCBI Taxonomy" id="41990"/>
    <lineage>
        <taxon>Eukaryota</taxon>
        <taxon>Fungi</taxon>
        <taxon>Dikarya</taxon>
        <taxon>Ascomycota</taxon>
        <taxon>Pezizomycotina</taxon>
        <taxon>Sordariomycetes</taxon>
        <taxon>Sordariomycetidae</taxon>
        <taxon>Calosphaeriales</taxon>
        <taxon>Pleurostomataceae</taxon>
        <taxon>Pleurostoma</taxon>
    </lineage>
</organism>
<evidence type="ECO:0000256" key="6">
    <source>
        <dbReference type="SAM" id="SignalP"/>
    </source>
</evidence>
<evidence type="ECO:0000313" key="9">
    <source>
        <dbReference type="Proteomes" id="UP001174694"/>
    </source>
</evidence>
<evidence type="ECO:0000256" key="4">
    <source>
        <dbReference type="ARBA" id="ARBA00023002"/>
    </source>
</evidence>
<proteinExistence type="predicted"/>
<dbReference type="GO" id="GO:0071949">
    <property type="term" value="F:FAD binding"/>
    <property type="evidence" value="ECO:0007669"/>
    <property type="project" value="InterPro"/>
</dbReference>